<protein>
    <submittedName>
        <fullName evidence="1">Uncharacterized protein</fullName>
    </submittedName>
</protein>
<evidence type="ECO:0000313" key="2">
    <source>
        <dbReference type="Proteomes" id="UP001162972"/>
    </source>
</evidence>
<accession>A0AAD6JJA6</accession>
<dbReference type="AlphaFoldDB" id="A0AAD6JJA6"/>
<gene>
    <name evidence="1" type="ORF">OIU84_009800</name>
</gene>
<organism evidence="1 2">
    <name type="scientific">Salix udensis</name>
    <dbReference type="NCBI Taxonomy" id="889485"/>
    <lineage>
        <taxon>Eukaryota</taxon>
        <taxon>Viridiplantae</taxon>
        <taxon>Streptophyta</taxon>
        <taxon>Embryophyta</taxon>
        <taxon>Tracheophyta</taxon>
        <taxon>Spermatophyta</taxon>
        <taxon>Magnoliopsida</taxon>
        <taxon>eudicotyledons</taxon>
        <taxon>Gunneridae</taxon>
        <taxon>Pentapetalae</taxon>
        <taxon>rosids</taxon>
        <taxon>fabids</taxon>
        <taxon>Malpighiales</taxon>
        <taxon>Salicaceae</taxon>
        <taxon>Saliceae</taxon>
        <taxon>Salix</taxon>
    </lineage>
</organism>
<sequence length="101" mass="11296">MLGGETSNGIRFLVKTRNTLIIPSELEVVSFTYNSLTRNIRGTLRKQQHFCRLHFRSNNLGDGGDDEIEFLSSLTECSMLKVASVNIRSGGNHIFGHTLQV</sequence>
<comment type="caution">
    <text evidence="1">The sequence shown here is derived from an EMBL/GenBank/DDBJ whole genome shotgun (WGS) entry which is preliminary data.</text>
</comment>
<dbReference type="EMBL" id="JAPFFJ010000016">
    <property type="protein sequence ID" value="KAJ6406148.1"/>
    <property type="molecule type" value="Genomic_DNA"/>
</dbReference>
<dbReference type="Proteomes" id="UP001162972">
    <property type="component" value="Chromosome 6"/>
</dbReference>
<reference evidence="1 2" key="1">
    <citation type="journal article" date="2023" name="Int. J. Mol. Sci.">
        <title>De Novo Assembly and Annotation of 11 Diverse Shrub Willow (Salix) Genomes Reveals Novel Gene Organization in Sex-Linked Regions.</title>
        <authorList>
            <person name="Hyden B."/>
            <person name="Feng K."/>
            <person name="Yates T.B."/>
            <person name="Jawdy S."/>
            <person name="Cereghino C."/>
            <person name="Smart L.B."/>
            <person name="Muchero W."/>
        </authorList>
    </citation>
    <scope>NUCLEOTIDE SEQUENCE [LARGE SCALE GENOMIC DNA]</scope>
    <source>
        <tissue evidence="1">Shoot tip</tissue>
    </source>
</reference>
<proteinExistence type="predicted"/>
<name>A0AAD6JJA6_9ROSI</name>
<keyword evidence="2" id="KW-1185">Reference proteome</keyword>
<evidence type="ECO:0000313" key="1">
    <source>
        <dbReference type="EMBL" id="KAJ6406148.1"/>
    </source>
</evidence>